<evidence type="ECO:0000313" key="1">
    <source>
        <dbReference type="EMBL" id="ORO85857.1"/>
    </source>
</evidence>
<protein>
    <submittedName>
        <fullName evidence="1">Uncharacterized protein</fullName>
    </submittedName>
</protein>
<organism evidence="1 2">
    <name type="scientific">Streptococcus oralis subsp. dentisani</name>
    <dbReference type="NCBI Taxonomy" id="1458253"/>
    <lineage>
        <taxon>Bacteria</taxon>
        <taxon>Bacillati</taxon>
        <taxon>Bacillota</taxon>
        <taxon>Bacilli</taxon>
        <taxon>Lactobacillales</taxon>
        <taxon>Streptococcaceae</taxon>
        <taxon>Streptococcus</taxon>
    </lineage>
</organism>
<name>A0A1X1JF93_STROR</name>
<evidence type="ECO:0000313" key="2">
    <source>
        <dbReference type="Proteomes" id="UP000193064"/>
    </source>
</evidence>
<dbReference type="RefSeq" id="WP_004263618.1">
    <property type="nucleotide sequence ID" value="NZ_NCVA01000003.1"/>
</dbReference>
<reference evidence="1 2" key="1">
    <citation type="journal article" date="2016" name="Eur. J. Clin. Microbiol. Infect. Dis.">
        <title>Whole genome sequencing as a tool for phylogenetic analysis of clinical strains of Mitis group streptococci.</title>
        <authorList>
            <person name="Rasmussen L.H."/>
            <person name="Dargis R."/>
            <person name="Hojholt K."/>
            <person name="Christensen J.J."/>
            <person name="Skovgaard O."/>
            <person name="Justesen U.S."/>
            <person name="Rosenvinge F.S."/>
            <person name="Moser C."/>
            <person name="Lukjancenko O."/>
            <person name="Rasmussen S."/>
            <person name="Nielsen X.C."/>
        </authorList>
    </citation>
    <scope>NUCLEOTIDE SEQUENCE [LARGE SCALE GENOMIC DNA]</scope>
    <source>
        <strain evidence="1 2">RH_13585_10</strain>
    </source>
</reference>
<gene>
    <name evidence="1" type="ORF">B7705_00080</name>
</gene>
<proteinExistence type="predicted"/>
<accession>A0A1X1JF93</accession>
<dbReference type="AlphaFoldDB" id="A0A1X1JF93"/>
<dbReference type="EMBL" id="NCVA01000003">
    <property type="protein sequence ID" value="ORO85857.1"/>
    <property type="molecule type" value="Genomic_DNA"/>
</dbReference>
<comment type="caution">
    <text evidence="1">The sequence shown here is derived from an EMBL/GenBank/DDBJ whole genome shotgun (WGS) entry which is preliminary data.</text>
</comment>
<dbReference type="Proteomes" id="UP000193064">
    <property type="component" value="Unassembled WGS sequence"/>
</dbReference>
<sequence>MERSKLTWEEVIKFEEIKGYGQQIWRHNGQYYLVADEGGIAEQRVVYELPLELFQLLDSGTKTMVDIHYKLQNDEWPSTEEERKASEKKWIEEGLTPLIANPKSREYFTQEELEKLIPLAEQKWIDWKGKLPDNYVSPLDKD</sequence>